<sequence>MAVNDYVKFVTQQLVAYMDMPKEERRKRRQSRKQERPPLSYHLFGMVPFSLRLLFRRRAR</sequence>
<dbReference type="InterPro" id="IPR025622">
    <property type="entry name" value="YqzE"/>
</dbReference>
<gene>
    <name evidence="1" type="ORF">GsuE55_04480</name>
</gene>
<organism evidence="1 2">
    <name type="scientific">Geobacillus subterraneus</name>
    <dbReference type="NCBI Taxonomy" id="129338"/>
    <lineage>
        <taxon>Bacteria</taxon>
        <taxon>Bacillati</taxon>
        <taxon>Bacillota</taxon>
        <taxon>Bacilli</taxon>
        <taxon>Bacillales</taxon>
        <taxon>Anoxybacillaceae</taxon>
        <taxon>Geobacillus</taxon>
    </lineage>
</organism>
<name>A0A679FM54_9BACL</name>
<dbReference type="Proteomes" id="UP000501421">
    <property type="component" value="Chromosome"/>
</dbReference>
<evidence type="ECO:0000313" key="1">
    <source>
        <dbReference type="EMBL" id="BBW95615.1"/>
    </source>
</evidence>
<reference evidence="2" key="1">
    <citation type="journal article" date="2020" name="Microbiol. Resour. Announc.">
        <title>Complete Genome Sequence of Geobacillus sp. Strain E55-1, Isolated from Mine Geyser in Japan.</title>
        <authorList>
            <person name="Miyazaki K."/>
            <person name="Hase E."/>
            <person name="Tokito N."/>
        </authorList>
    </citation>
    <scope>NUCLEOTIDE SEQUENCE [LARGE SCALE GENOMIC DNA]</scope>
    <source>
        <strain evidence="2">E55-1</strain>
    </source>
</reference>
<accession>A0A679FM54</accession>
<proteinExistence type="predicted"/>
<dbReference type="Pfam" id="PF14038">
    <property type="entry name" value="YqzE"/>
    <property type="match status" value="1"/>
</dbReference>
<dbReference type="AlphaFoldDB" id="A0A679FM54"/>
<evidence type="ECO:0000313" key="2">
    <source>
        <dbReference type="Proteomes" id="UP000501421"/>
    </source>
</evidence>
<dbReference type="EMBL" id="AP022557">
    <property type="protein sequence ID" value="BBW95615.1"/>
    <property type="molecule type" value="Genomic_DNA"/>
</dbReference>
<protein>
    <submittedName>
        <fullName evidence="1">YqzE family protein</fullName>
    </submittedName>
</protein>
<keyword evidence="2" id="KW-1185">Reference proteome</keyword>
<dbReference type="RefSeq" id="WP_033018999.1">
    <property type="nucleotide sequence ID" value="NZ_AP022557.1"/>
</dbReference>